<accession>A0A420KDC6</accession>
<name>A0A420KDC6_9BURK</name>
<reference evidence="1 2" key="1">
    <citation type="submission" date="2018-09" db="EMBL/GenBank/DDBJ databases">
        <title>Genome comparison of Alicycliphilus sp. BQ1, a polyurethanolytic bacterium, with its closest phylogenetic relatives Alicycliphilus denitrificans BC and K601, unable to attack polyurethane.</title>
        <authorList>
            <person name="Loza-Tavera H."/>
            <person name="Lozano L."/>
            <person name="Cevallos M."/>
            <person name="Maya-Lucas O."/>
            <person name="Garcia-Mena J."/>
            <person name="Hernandez J."/>
        </authorList>
    </citation>
    <scope>NUCLEOTIDE SEQUENCE [LARGE SCALE GENOMIC DNA]</scope>
    <source>
        <strain evidence="1 2">BQ1</strain>
    </source>
</reference>
<protein>
    <submittedName>
        <fullName evidence="1">Uncharacterized protein</fullName>
    </submittedName>
</protein>
<dbReference type="AlphaFoldDB" id="A0A420KDC6"/>
<gene>
    <name evidence="1" type="ORF">CE154_014750</name>
</gene>
<comment type="caution">
    <text evidence="1">The sequence shown here is derived from an EMBL/GenBank/DDBJ whole genome shotgun (WGS) entry which is preliminary data.</text>
</comment>
<evidence type="ECO:0000313" key="1">
    <source>
        <dbReference type="EMBL" id="RKJ97235.1"/>
    </source>
</evidence>
<organism evidence="1 2">
    <name type="scientific">Alicycliphilus denitrificans</name>
    <dbReference type="NCBI Taxonomy" id="179636"/>
    <lineage>
        <taxon>Bacteria</taxon>
        <taxon>Pseudomonadati</taxon>
        <taxon>Pseudomonadota</taxon>
        <taxon>Betaproteobacteria</taxon>
        <taxon>Burkholderiales</taxon>
        <taxon>Comamonadaceae</taxon>
        <taxon>Alicycliphilus</taxon>
    </lineage>
</organism>
<dbReference type="Proteomes" id="UP000216225">
    <property type="component" value="Unassembled WGS sequence"/>
</dbReference>
<evidence type="ECO:0000313" key="2">
    <source>
        <dbReference type="Proteomes" id="UP000216225"/>
    </source>
</evidence>
<dbReference type="EMBL" id="NKDB02000002">
    <property type="protein sequence ID" value="RKJ97235.1"/>
    <property type="molecule type" value="Genomic_DNA"/>
</dbReference>
<proteinExistence type="predicted"/>
<sequence length="315" mass="34707">MNTLTFGPGGALVAHNFSTRDADDVPVARNVAEHAVAYLFESVALHPGLKLCDIFRLFEACPELHAVFRRNWSLAVCEEARKGPVPRPRHDHPAEDAGIEYLELYWTWALDTSSKVYSGVHGLALHGVGPVMEVDCPTYGVKAGGRIHWSVSLTPVRELLELPLRLREELTIVEDDLDAKGWREAVATGRCAEVLLGQVIQGVLDELCFHGGPQEKETVSDGLKAQLAELEVGTMKTTPADDLFEELDRPGFVALFESLGGIRPAEVNRAMRAIEDDEPVGPALDCAFDGKVVVKMQFRSRPGREFRKLFRAAGR</sequence>
<dbReference type="RefSeq" id="WP_094438742.1">
    <property type="nucleotide sequence ID" value="NZ_NKDB02000002.1"/>
</dbReference>